<feature type="transmembrane region" description="Helical" evidence="1">
    <location>
        <begin position="261"/>
        <end position="279"/>
    </location>
</feature>
<feature type="transmembrane region" description="Helical" evidence="1">
    <location>
        <begin position="166"/>
        <end position="188"/>
    </location>
</feature>
<feature type="transmembrane region" description="Helical" evidence="1">
    <location>
        <begin position="200"/>
        <end position="224"/>
    </location>
</feature>
<protein>
    <submittedName>
        <fullName evidence="2">Uncharacterized protein</fullName>
    </submittedName>
</protein>
<evidence type="ECO:0000313" key="3">
    <source>
        <dbReference type="Proteomes" id="UP001059380"/>
    </source>
</evidence>
<proteinExistence type="predicted"/>
<keyword evidence="1" id="KW-0472">Membrane</keyword>
<dbReference type="Proteomes" id="UP001059380">
    <property type="component" value="Chromosome"/>
</dbReference>
<evidence type="ECO:0000313" key="2">
    <source>
        <dbReference type="EMBL" id="UWZ85409.1"/>
    </source>
</evidence>
<keyword evidence="1" id="KW-0812">Transmembrane</keyword>
<gene>
    <name evidence="2" type="ORF">MOP44_05580</name>
</gene>
<reference evidence="2" key="1">
    <citation type="submission" date="2021-04" db="EMBL/GenBank/DDBJ databases">
        <title>Phylogenetic analysis of Acidobacteriaceae.</title>
        <authorList>
            <person name="Qiu L."/>
            <person name="Zhang Q."/>
        </authorList>
    </citation>
    <scope>NUCLEOTIDE SEQUENCE</scope>
    <source>
        <strain evidence="2">DSM 25168</strain>
    </source>
</reference>
<feature type="transmembrane region" description="Helical" evidence="1">
    <location>
        <begin position="133"/>
        <end position="154"/>
    </location>
</feature>
<name>A0A9J7BS55_9BACT</name>
<feature type="transmembrane region" description="Helical" evidence="1">
    <location>
        <begin position="42"/>
        <end position="60"/>
    </location>
</feature>
<dbReference type="Pfam" id="PF12679">
    <property type="entry name" value="ABC2_membrane_2"/>
    <property type="match status" value="1"/>
</dbReference>
<dbReference type="KEGG" id="orp:MOP44_05580"/>
<organism evidence="2 3">
    <name type="scientific">Occallatibacter riparius</name>
    <dbReference type="NCBI Taxonomy" id="1002689"/>
    <lineage>
        <taxon>Bacteria</taxon>
        <taxon>Pseudomonadati</taxon>
        <taxon>Acidobacteriota</taxon>
        <taxon>Terriglobia</taxon>
        <taxon>Terriglobales</taxon>
        <taxon>Acidobacteriaceae</taxon>
        <taxon>Occallatibacter</taxon>
    </lineage>
</organism>
<dbReference type="AlphaFoldDB" id="A0A9J7BS55"/>
<keyword evidence="1" id="KW-1133">Transmembrane helix</keyword>
<accession>A0A9J7BS55</accession>
<dbReference type="EMBL" id="CP093313">
    <property type="protein sequence ID" value="UWZ85409.1"/>
    <property type="molecule type" value="Genomic_DNA"/>
</dbReference>
<evidence type="ECO:0000256" key="1">
    <source>
        <dbReference type="SAM" id="Phobius"/>
    </source>
</evidence>
<keyword evidence="3" id="KW-1185">Reference proteome</keyword>
<dbReference type="RefSeq" id="WP_260794927.1">
    <property type="nucleotide sequence ID" value="NZ_CP093313.1"/>
</dbReference>
<sequence length="290" mass="31830">MSVYKHEYRAYTGTLTPLWVRVAVVVRYAFAEAWSSRITATLFTLSMAPVVVYLVGIYLANNALARALVMKGNSFLTINASYFVKVLETQSWLALVLTAWIAPRLISFDLADNALPILLSHPISRFGYVLGKFIALFACLSLVTWIPCLLLFVFQGYSSEQPWLMANLRIAAGLMAGSLIWIVLLSFLGLAMSSRVKWRVAATGVIFAVVFIPAGIGGIIMAILRTKWGLLLNAPAIMTQLWQQLLGAPVSMRADFVLPDAAILAMLAAVCAVSVYILNARIRAREVVRG</sequence>